<proteinExistence type="predicted"/>
<organism evidence="2 3">
    <name type="scientific">Brachybacterium kimchii</name>
    <dbReference type="NCBI Taxonomy" id="2942909"/>
    <lineage>
        <taxon>Bacteria</taxon>
        <taxon>Bacillati</taxon>
        <taxon>Actinomycetota</taxon>
        <taxon>Actinomycetes</taxon>
        <taxon>Micrococcales</taxon>
        <taxon>Dermabacteraceae</taxon>
        <taxon>Brachybacterium</taxon>
    </lineage>
</organism>
<protein>
    <submittedName>
        <fullName evidence="2">Helix-turn-helix transcriptional regulator</fullName>
    </submittedName>
</protein>
<reference evidence="2" key="1">
    <citation type="submission" date="2022-05" db="EMBL/GenBank/DDBJ databases">
        <title>Genomic analysis of Brachybacterium sp. CBA3104.</title>
        <authorList>
            <person name="Roh S.W."/>
            <person name="Kim Y.B."/>
            <person name="Kim Y."/>
        </authorList>
    </citation>
    <scope>NUCLEOTIDE SEQUENCE</scope>
    <source>
        <strain evidence="2">CBA3104</strain>
    </source>
</reference>
<feature type="domain" description="HTH cro/C1-type" evidence="1">
    <location>
        <begin position="36"/>
        <end position="86"/>
    </location>
</feature>
<evidence type="ECO:0000259" key="1">
    <source>
        <dbReference type="PROSITE" id="PS50943"/>
    </source>
</evidence>
<gene>
    <name evidence="2" type="ORF">M4486_06285</name>
</gene>
<dbReference type="Pfam" id="PF17765">
    <property type="entry name" value="MLTR_LBD"/>
    <property type="match status" value="1"/>
</dbReference>
<dbReference type="RefSeq" id="WP_249480299.1">
    <property type="nucleotide sequence ID" value="NZ_CP097218.1"/>
</dbReference>
<dbReference type="Gene3D" id="3.30.450.180">
    <property type="match status" value="1"/>
</dbReference>
<dbReference type="InterPro" id="IPR001387">
    <property type="entry name" value="Cro/C1-type_HTH"/>
</dbReference>
<dbReference type="Gene3D" id="1.10.260.40">
    <property type="entry name" value="lambda repressor-like DNA-binding domains"/>
    <property type="match status" value="1"/>
</dbReference>
<accession>A0ABY4N8L0</accession>
<dbReference type="InterPro" id="IPR010982">
    <property type="entry name" value="Lambda_DNA-bd_dom_sf"/>
</dbReference>
<dbReference type="CDD" id="cd00093">
    <property type="entry name" value="HTH_XRE"/>
    <property type="match status" value="1"/>
</dbReference>
<dbReference type="EMBL" id="CP097218">
    <property type="protein sequence ID" value="UQN30900.1"/>
    <property type="molecule type" value="Genomic_DNA"/>
</dbReference>
<evidence type="ECO:0000313" key="3">
    <source>
        <dbReference type="Proteomes" id="UP001055868"/>
    </source>
</evidence>
<dbReference type="InterPro" id="IPR041413">
    <property type="entry name" value="MLTR_LBD"/>
</dbReference>
<dbReference type="SMART" id="SM00530">
    <property type="entry name" value="HTH_XRE"/>
    <property type="match status" value="1"/>
</dbReference>
<keyword evidence="3" id="KW-1185">Reference proteome</keyword>
<sequence>MTSKDEARAFLVSRRAQITPAEAGVHDHGDERRVPGLRREEVAELAGVSVGYYKRLERGELGGASESVLDAVARALRLTNIEREHLLDLARQASTSPSRSEVHGTAEVRASLRRLVESMGVPAIVQTPRLDLVAANDLARALFSPVFEAQEPNFARFNYLDPRARDFYVDWPLARRTGAAILRREAGRDPRDKGLTEFIGELTTLSPLFREDWARLDVHEHRTGTKRFVHPDVGRLDLAFEVLETPGDSTHRLVTYSAEPGTEADEKLAILGSLAAERRP</sequence>
<dbReference type="PANTHER" id="PTHR35010:SF2">
    <property type="entry name" value="BLL4672 PROTEIN"/>
    <property type="match status" value="1"/>
</dbReference>
<dbReference type="PROSITE" id="PS50943">
    <property type="entry name" value="HTH_CROC1"/>
    <property type="match status" value="1"/>
</dbReference>
<name>A0ABY4N8L0_9MICO</name>
<dbReference type="Pfam" id="PF13560">
    <property type="entry name" value="HTH_31"/>
    <property type="match status" value="1"/>
</dbReference>
<dbReference type="Proteomes" id="UP001055868">
    <property type="component" value="Chromosome"/>
</dbReference>
<dbReference type="SUPFAM" id="SSF47413">
    <property type="entry name" value="lambda repressor-like DNA-binding domains"/>
    <property type="match status" value="1"/>
</dbReference>
<dbReference type="PANTHER" id="PTHR35010">
    <property type="entry name" value="BLL4672 PROTEIN-RELATED"/>
    <property type="match status" value="1"/>
</dbReference>
<evidence type="ECO:0000313" key="2">
    <source>
        <dbReference type="EMBL" id="UQN30900.1"/>
    </source>
</evidence>